<comment type="similarity">
    <text evidence="1 4">Belongs to the prolyl-tRNA editing family. YbaK/EbsC subfamily.</text>
</comment>
<dbReference type="Proteomes" id="UP000227088">
    <property type="component" value="Unassembled WGS sequence"/>
</dbReference>
<dbReference type="InterPro" id="IPR036754">
    <property type="entry name" value="YbaK/aa-tRNA-synt-asso_dom_sf"/>
</dbReference>
<feature type="domain" description="YbaK/aminoacyl-tRNA synthetase-associated" evidence="5">
    <location>
        <begin position="35"/>
        <end position="149"/>
    </location>
</feature>
<evidence type="ECO:0000313" key="6">
    <source>
        <dbReference type="EMBL" id="OUS39869.1"/>
    </source>
</evidence>
<reference evidence="7" key="1">
    <citation type="journal article" date="2017" name="Proc. Natl. Acad. Sci. U.S.A.">
        <title>Simulation of Deepwater Horizon oil plume reveals substrate specialization within a complex community of hydrocarbon degraders.</title>
        <authorList>
            <person name="Hu P."/>
            <person name="Dubinsky E.A."/>
            <person name="Probst A.J."/>
            <person name="Wang J."/>
            <person name="Sieber C.M.K."/>
            <person name="Tom L.M."/>
            <person name="Gardinali P."/>
            <person name="Banfield J.F."/>
            <person name="Atlas R.M."/>
            <person name="Andersen G.L."/>
        </authorList>
    </citation>
    <scope>NUCLEOTIDE SEQUENCE [LARGE SCALE GENOMIC DNA]</scope>
</reference>
<dbReference type="GO" id="GO:0006412">
    <property type="term" value="P:translation"/>
    <property type="evidence" value="ECO:0007669"/>
    <property type="project" value="UniProtKB-KW"/>
</dbReference>
<evidence type="ECO:0000256" key="3">
    <source>
        <dbReference type="ARBA" id="ARBA00023239"/>
    </source>
</evidence>
<sequence length="159" mass="17261">MTPAIKLVKKNKIKHSVHEYQHDAGAIGKGESYGQEAAEKMGVNAEQIFKTLVVNLDNKELVVAVIPVASMLSMKQIAKAANAKKAVMADKQAVERSTGYVLGGVSPLEQKKRLRSFIDSSAQQYETIFVSAGKRGLEIELSPNDLADLLSAKLFELSC</sequence>
<keyword evidence="3 4" id="KW-0456">Lyase</keyword>
<dbReference type="PIRSF" id="PIRSF006181">
    <property type="entry name" value="EbsC_YbaK"/>
    <property type="match status" value="1"/>
</dbReference>
<dbReference type="PANTHER" id="PTHR30411:SF0">
    <property type="entry name" value="CYS-TRNA(PRO)_CYS-TRNA(CYS) DEACYLASE YBAK"/>
    <property type="match status" value="1"/>
</dbReference>
<accession>A0A1Y5HRH1</accession>
<dbReference type="SUPFAM" id="SSF55826">
    <property type="entry name" value="YbaK/ProRS associated domain"/>
    <property type="match status" value="1"/>
</dbReference>
<dbReference type="EMBL" id="MABE01000510">
    <property type="protein sequence ID" value="OUS39869.1"/>
    <property type="molecule type" value="Genomic_DNA"/>
</dbReference>
<gene>
    <name evidence="6" type="ORF">A9R00_08930</name>
</gene>
<dbReference type="AlphaFoldDB" id="A0A1Y5HRH1"/>
<dbReference type="CDD" id="cd00002">
    <property type="entry name" value="YbaK_deacylase"/>
    <property type="match status" value="1"/>
</dbReference>
<evidence type="ECO:0000259" key="5">
    <source>
        <dbReference type="Pfam" id="PF04073"/>
    </source>
</evidence>
<dbReference type="Pfam" id="PF04073">
    <property type="entry name" value="tRNA_edit"/>
    <property type="match status" value="1"/>
</dbReference>
<dbReference type="PANTHER" id="PTHR30411">
    <property type="entry name" value="CYTOPLASMIC PROTEIN"/>
    <property type="match status" value="1"/>
</dbReference>
<evidence type="ECO:0000256" key="2">
    <source>
        <dbReference type="ARBA" id="ARBA00022917"/>
    </source>
</evidence>
<dbReference type="GO" id="GO:0016829">
    <property type="term" value="F:lyase activity"/>
    <property type="evidence" value="ECO:0007669"/>
    <property type="project" value="UniProtKB-KW"/>
</dbReference>
<dbReference type="GO" id="GO:0002161">
    <property type="term" value="F:aminoacyl-tRNA deacylase activity"/>
    <property type="evidence" value="ECO:0007669"/>
    <property type="project" value="InterPro"/>
</dbReference>
<evidence type="ECO:0000256" key="4">
    <source>
        <dbReference type="PIRNR" id="PIRNR006181"/>
    </source>
</evidence>
<name>A0A1Y5HRH1_OLEAN</name>
<proteinExistence type="inferred from homology"/>
<protein>
    <recommendedName>
        <fullName evidence="4">Cys-tRNA(Pro)/Cys-tRNA(Cys) deacylase</fullName>
        <ecNumber evidence="4">4.2.-.-</ecNumber>
    </recommendedName>
</protein>
<comment type="caution">
    <text evidence="6">The sequence shown here is derived from an EMBL/GenBank/DDBJ whole genome shotgun (WGS) entry which is preliminary data.</text>
</comment>
<dbReference type="InterPro" id="IPR007214">
    <property type="entry name" value="YbaK/aa-tRNA-synth-assoc-dom"/>
</dbReference>
<organism evidence="6 7">
    <name type="scientific">Oleispira antarctica</name>
    <dbReference type="NCBI Taxonomy" id="188908"/>
    <lineage>
        <taxon>Bacteria</taxon>
        <taxon>Pseudomonadati</taxon>
        <taxon>Pseudomonadota</taxon>
        <taxon>Gammaproteobacteria</taxon>
        <taxon>Oceanospirillales</taxon>
        <taxon>Oceanospirillaceae</taxon>
        <taxon>Oleispira</taxon>
    </lineage>
</organism>
<dbReference type="InterPro" id="IPR004369">
    <property type="entry name" value="Prolyl-tRNA_editing_YbaK/EbsC"/>
</dbReference>
<dbReference type="Gene3D" id="3.90.960.10">
    <property type="entry name" value="YbaK/aminoacyl-tRNA synthetase-associated domain"/>
    <property type="match status" value="1"/>
</dbReference>
<evidence type="ECO:0000313" key="7">
    <source>
        <dbReference type="Proteomes" id="UP000227088"/>
    </source>
</evidence>
<dbReference type="NCBIfam" id="TIGR00011">
    <property type="entry name" value="YbaK_EbsC"/>
    <property type="match status" value="1"/>
</dbReference>
<keyword evidence="2 4" id="KW-0648">Protein biosynthesis</keyword>
<dbReference type="EC" id="4.2.-.-" evidence="4"/>
<evidence type="ECO:0000256" key="1">
    <source>
        <dbReference type="ARBA" id="ARBA00009798"/>
    </source>
</evidence>